<dbReference type="PATRIC" id="fig|270351.6.peg.5503"/>
<dbReference type="Gene3D" id="3.40.50.1390">
    <property type="entry name" value="Resolvase, N-terminal catalytic domain"/>
    <property type="match status" value="1"/>
</dbReference>
<dbReference type="Pfam" id="PF00239">
    <property type="entry name" value="Resolvase"/>
    <property type="match status" value="1"/>
</dbReference>
<feature type="active site" description="O-(5'-phospho-DNA)-serine intermediate" evidence="5 6">
    <location>
        <position position="10"/>
    </location>
</feature>
<comment type="caution">
    <text evidence="8">The sequence shown here is derived from an EMBL/GenBank/DDBJ whole genome shotgun (WGS) entry which is preliminary data.</text>
</comment>
<evidence type="ECO:0000256" key="1">
    <source>
        <dbReference type="ARBA" id="ARBA00009913"/>
    </source>
</evidence>
<dbReference type="GO" id="GO:0000150">
    <property type="term" value="F:DNA strand exchange activity"/>
    <property type="evidence" value="ECO:0007669"/>
    <property type="project" value="InterPro"/>
</dbReference>
<dbReference type="Pfam" id="PF02796">
    <property type="entry name" value="HTH_7"/>
    <property type="match status" value="1"/>
</dbReference>
<dbReference type="GO" id="GO:0015074">
    <property type="term" value="P:DNA integration"/>
    <property type="evidence" value="ECO:0007669"/>
    <property type="project" value="UniProtKB-KW"/>
</dbReference>
<proteinExistence type="inferred from homology"/>
<keyword evidence="3" id="KW-0238">DNA-binding</keyword>
<dbReference type="AlphaFoldDB" id="A0A0J6SZ04"/>
<evidence type="ECO:0000256" key="3">
    <source>
        <dbReference type="ARBA" id="ARBA00023125"/>
    </source>
</evidence>
<evidence type="ECO:0000313" key="8">
    <source>
        <dbReference type="EMBL" id="KMO38852.1"/>
    </source>
</evidence>
<dbReference type="SMART" id="SM00857">
    <property type="entry name" value="Resolvase"/>
    <property type="match status" value="1"/>
</dbReference>
<dbReference type="RefSeq" id="WP_048462810.1">
    <property type="nucleotide sequence ID" value="NZ_LABX01000040.1"/>
</dbReference>
<dbReference type="PROSITE" id="PS51736">
    <property type="entry name" value="RECOMBINASES_3"/>
    <property type="match status" value="1"/>
</dbReference>
<dbReference type="InterPro" id="IPR006119">
    <property type="entry name" value="Resolv_N"/>
</dbReference>
<feature type="domain" description="Resolvase/invertase-type recombinase catalytic" evidence="7">
    <location>
        <begin position="2"/>
        <end position="136"/>
    </location>
</feature>
<organism evidence="8 9">
    <name type="scientific">Methylobacterium aquaticum</name>
    <dbReference type="NCBI Taxonomy" id="270351"/>
    <lineage>
        <taxon>Bacteria</taxon>
        <taxon>Pseudomonadati</taxon>
        <taxon>Pseudomonadota</taxon>
        <taxon>Alphaproteobacteria</taxon>
        <taxon>Hyphomicrobiales</taxon>
        <taxon>Methylobacteriaceae</taxon>
        <taxon>Methylobacterium</taxon>
    </lineage>
</organism>
<evidence type="ECO:0000256" key="5">
    <source>
        <dbReference type="PIRSR" id="PIRSR606118-50"/>
    </source>
</evidence>
<dbReference type="InterPro" id="IPR006118">
    <property type="entry name" value="Recombinase_CS"/>
</dbReference>
<dbReference type="PANTHER" id="PTHR30461:SF26">
    <property type="entry name" value="RESOLVASE HOMOLOG YNEB"/>
    <property type="match status" value="1"/>
</dbReference>
<reference evidence="8 9" key="1">
    <citation type="submission" date="2015-03" db="EMBL/GenBank/DDBJ databases">
        <title>Genome sequencing of Methylobacterium aquaticum DSM16371 type strain.</title>
        <authorList>
            <person name="Chaudhry V."/>
            <person name="Patil P.B."/>
        </authorList>
    </citation>
    <scope>NUCLEOTIDE SEQUENCE [LARGE SCALE GENOMIC DNA]</scope>
    <source>
        <strain evidence="8 9">DSM 16371</strain>
    </source>
</reference>
<evidence type="ECO:0000256" key="4">
    <source>
        <dbReference type="ARBA" id="ARBA00023172"/>
    </source>
</evidence>
<dbReference type="PROSITE" id="PS00398">
    <property type="entry name" value="RECOMBINASES_2"/>
    <property type="match status" value="1"/>
</dbReference>
<dbReference type="InterPro" id="IPR006120">
    <property type="entry name" value="Resolvase_HTH_dom"/>
</dbReference>
<dbReference type="Proteomes" id="UP000035929">
    <property type="component" value="Unassembled WGS sequence"/>
</dbReference>
<protein>
    <submittedName>
        <fullName evidence="8">Resolvase</fullName>
    </submittedName>
</protein>
<evidence type="ECO:0000313" key="9">
    <source>
        <dbReference type="Proteomes" id="UP000035929"/>
    </source>
</evidence>
<accession>A0A0J6SZ04</accession>
<comment type="similarity">
    <text evidence="1">Belongs to the site-specific recombinase resolvase family.</text>
</comment>
<evidence type="ECO:0000259" key="7">
    <source>
        <dbReference type="PROSITE" id="PS51736"/>
    </source>
</evidence>
<dbReference type="PANTHER" id="PTHR30461">
    <property type="entry name" value="DNA-INVERTASE FROM LAMBDOID PROPHAGE"/>
    <property type="match status" value="1"/>
</dbReference>
<dbReference type="PROSITE" id="PS00397">
    <property type="entry name" value="RECOMBINASES_1"/>
    <property type="match status" value="1"/>
</dbReference>
<dbReference type="InterPro" id="IPR036162">
    <property type="entry name" value="Resolvase-like_N_sf"/>
</dbReference>
<evidence type="ECO:0000256" key="6">
    <source>
        <dbReference type="PROSITE-ProRule" id="PRU10137"/>
    </source>
</evidence>
<dbReference type="SUPFAM" id="SSF53041">
    <property type="entry name" value="Resolvase-like"/>
    <property type="match status" value="1"/>
</dbReference>
<gene>
    <name evidence="8" type="ORF">VP06_05450</name>
</gene>
<keyword evidence="4" id="KW-0233">DNA recombination</keyword>
<dbReference type="InterPro" id="IPR009057">
    <property type="entry name" value="Homeodomain-like_sf"/>
</dbReference>
<sequence length="181" mass="19822">MPRIGYARVSTLDQDLDTQVARLKAEGCVIIRAEKVSGASREGRAELATVLEFLRPGDELVVTRLDRLGRDTRDVLNVVHEAEQRGASITVLDPHVSTRGEMGHVVLTVLGMVAQMERRFIKERQREGIARAKAAGAYTGGKRRLDRDQVRALHTAGHGPSAIAATLGCSRMQVYRILQGA</sequence>
<evidence type="ECO:0000256" key="2">
    <source>
        <dbReference type="ARBA" id="ARBA00022908"/>
    </source>
</evidence>
<dbReference type="CDD" id="cd03768">
    <property type="entry name" value="SR_ResInv"/>
    <property type="match status" value="1"/>
</dbReference>
<keyword evidence="2" id="KW-0229">DNA integration</keyword>
<dbReference type="SUPFAM" id="SSF46689">
    <property type="entry name" value="Homeodomain-like"/>
    <property type="match status" value="1"/>
</dbReference>
<dbReference type="OrthoDB" id="9800103at2"/>
<dbReference type="GO" id="GO:0003677">
    <property type="term" value="F:DNA binding"/>
    <property type="evidence" value="ECO:0007669"/>
    <property type="project" value="UniProtKB-KW"/>
</dbReference>
<name>A0A0J6SZ04_9HYPH</name>
<dbReference type="Gene3D" id="1.10.10.60">
    <property type="entry name" value="Homeodomain-like"/>
    <property type="match status" value="1"/>
</dbReference>
<dbReference type="EMBL" id="LABX01000040">
    <property type="protein sequence ID" value="KMO38852.1"/>
    <property type="molecule type" value="Genomic_DNA"/>
</dbReference>
<dbReference type="InterPro" id="IPR050639">
    <property type="entry name" value="SSR_resolvase"/>
</dbReference>